<organism evidence="1 2">
    <name type="scientific">Suillus fuscotomentosus</name>
    <dbReference type="NCBI Taxonomy" id="1912939"/>
    <lineage>
        <taxon>Eukaryota</taxon>
        <taxon>Fungi</taxon>
        <taxon>Dikarya</taxon>
        <taxon>Basidiomycota</taxon>
        <taxon>Agaricomycotina</taxon>
        <taxon>Agaricomycetes</taxon>
        <taxon>Agaricomycetidae</taxon>
        <taxon>Boletales</taxon>
        <taxon>Suillineae</taxon>
        <taxon>Suillaceae</taxon>
        <taxon>Suillus</taxon>
    </lineage>
</organism>
<dbReference type="InterPro" id="IPR036915">
    <property type="entry name" value="Cyclin-like_sf"/>
</dbReference>
<sequence length="106" mass="11792">IINHLFTCPEYPPSSSNSQVKLPHFIAYALHQTKLHSSVTFAALIPLQQLKVCFPTAQGSSGHHLFVSAFMLASKVICDDTYSNKSWSIQSIIAQGMFQLQEINQI</sequence>
<dbReference type="GO" id="GO:0000307">
    <property type="term" value="C:cyclin-dependent protein kinase holoenzyme complex"/>
    <property type="evidence" value="ECO:0007669"/>
    <property type="project" value="TreeGrafter"/>
</dbReference>
<evidence type="ECO:0000313" key="1">
    <source>
        <dbReference type="EMBL" id="KAG1882541.1"/>
    </source>
</evidence>
<dbReference type="InterPro" id="IPR013922">
    <property type="entry name" value="Cyclin_PHO80-like"/>
</dbReference>
<dbReference type="PANTHER" id="PTHR15615">
    <property type="match status" value="1"/>
</dbReference>
<dbReference type="PANTHER" id="PTHR15615:SF108">
    <property type="entry name" value="PROTEIN CNPPD1"/>
    <property type="match status" value="1"/>
</dbReference>
<protein>
    <recommendedName>
        <fullName evidence="3">Cyclin N-terminal domain-containing protein</fullName>
    </recommendedName>
</protein>
<gene>
    <name evidence="1" type="ORF">F5891DRAFT_1250393</name>
</gene>
<feature type="non-terminal residue" evidence="1">
    <location>
        <position position="1"/>
    </location>
</feature>
<accession>A0AAD4DMU0</accession>
<dbReference type="Gene3D" id="1.10.472.10">
    <property type="entry name" value="Cyclin-like"/>
    <property type="match status" value="1"/>
</dbReference>
<dbReference type="GO" id="GO:0019901">
    <property type="term" value="F:protein kinase binding"/>
    <property type="evidence" value="ECO:0007669"/>
    <property type="project" value="InterPro"/>
</dbReference>
<dbReference type="GO" id="GO:0016538">
    <property type="term" value="F:cyclin-dependent protein serine/threonine kinase regulator activity"/>
    <property type="evidence" value="ECO:0007669"/>
    <property type="project" value="TreeGrafter"/>
</dbReference>
<dbReference type="GO" id="GO:0005634">
    <property type="term" value="C:nucleus"/>
    <property type="evidence" value="ECO:0007669"/>
    <property type="project" value="TreeGrafter"/>
</dbReference>
<evidence type="ECO:0000313" key="2">
    <source>
        <dbReference type="Proteomes" id="UP001195769"/>
    </source>
</evidence>
<name>A0AAD4DMU0_9AGAM</name>
<dbReference type="SUPFAM" id="SSF47954">
    <property type="entry name" value="Cyclin-like"/>
    <property type="match status" value="1"/>
</dbReference>
<dbReference type="AlphaFoldDB" id="A0AAD4DMU0"/>
<keyword evidence="2" id="KW-1185">Reference proteome</keyword>
<dbReference type="GeneID" id="64664180"/>
<dbReference type="EMBL" id="JABBWK010000606">
    <property type="protein sequence ID" value="KAG1882541.1"/>
    <property type="molecule type" value="Genomic_DNA"/>
</dbReference>
<proteinExistence type="predicted"/>
<reference evidence="1" key="1">
    <citation type="journal article" date="2020" name="New Phytol.">
        <title>Comparative genomics reveals dynamic genome evolution in host specialist ectomycorrhizal fungi.</title>
        <authorList>
            <person name="Lofgren L.A."/>
            <person name="Nguyen N.H."/>
            <person name="Vilgalys R."/>
            <person name="Ruytinx J."/>
            <person name="Liao H.L."/>
            <person name="Branco S."/>
            <person name="Kuo A."/>
            <person name="LaButti K."/>
            <person name="Lipzen A."/>
            <person name="Andreopoulos W."/>
            <person name="Pangilinan J."/>
            <person name="Riley R."/>
            <person name="Hundley H."/>
            <person name="Na H."/>
            <person name="Barry K."/>
            <person name="Grigoriev I.V."/>
            <person name="Stajich J.E."/>
            <person name="Kennedy P.G."/>
        </authorList>
    </citation>
    <scope>NUCLEOTIDE SEQUENCE</scope>
    <source>
        <strain evidence="1">FC203</strain>
    </source>
</reference>
<feature type="non-terminal residue" evidence="1">
    <location>
        <position position="106"/>
    </location>
</feature>
<comment type="caution">
    <text evidence="1">The sequence shown here is derived from an EMBL/GenBank/DDBJ whole genome shotgun (WGS) entry which is preliminary data.</text>
</comment>
<dbReference type="CDD" id="cd20557">
    <property type="entry name" value="CYCLIN_ScPCL1-like"/>
    <property type="match status" value="1"/>
</dbReference>
<dbReference type="RefSeq" id="XP_041216133.1">
    <property type="nucleotide sequence ID" value="XM_041369882.1"/>
</dbReference>
<evidence type="ECO:0008006" key="3">
    <source>
        <dbReference type="Google" id="ProtNLM"/>
    </source>
</evidence>
<dbReference type="Proteomes" id="UP001195769">
    <property type="component" value="Unassembled WGS sequence"/>
</dbReference>